<dbReference type="RefSeq" id="WP_103676884.1">
    <property type="nucleotide sequence ID" value="NZ_PQGD01000015.1"/>
</dbReference>
<dbReference type="OrthoDB" id="9802640at2"/>
<evidence type="ECO:0000256" key="2">
    <source>
        <dbReference type="ARBA" id="ARBA00022741"/>
    </source>
</evidence>
<feature type="binding site" evidence="5">
    <location>
        <position position="78"/>
    </location>
    <ligand>
        <name>ATP</name>
        <dbReference type="ChEBI" id="CHEBI:30616"/>
    </ligand>
</feature>
<name>A0A2P5GLP4_9ENTR</name>
<evidence type="ECO:0000256" key="1">
    <source>
        <dbReference type="ARBA" id="ARBA00008239"/>
    </source>
</evidence>
<protein>
    <submittedName>
        <fullName evidence="7">Molecular chaperone HtpG</fullName>
    </submittedName>
</protein>
<dbReference type="GO" id="GO:0051082">
    <property type="term" value="F:unfolded protein binding"/>
    <property type="evidence" value="ECO:0007669"/>
    <property type="project" value="InterPro"/>
</dbReference>
<evidence type="ECO:0000313" key="9">
    <source>
        <dbReference type="Proteomes" id="UP000247005"/>
    </source>
</evidence>
<dbReference type="GO" id="GO:0005524">
    <property type="term" value="F:ATP binding"/>
    <property type="evidence" value="ECO:0007669"/>
    <property type="project" value="UniProtKB-KW"/>
</dbReference>
<keyword evidence="4" id="KW-0143">Chaperone</keyword>
<feature type="binding site" evidence="5">
    <location>
        <position position="321"/>
    </location>
    <ligand>
        <name>ATP</name>
        <dbReference type="ChEBI" id="CHEBI:30616"/>
    </ligand>
</feature>
<dbReference type="Gene3D" id="3.30.565.10">
    <property type="entry name" value="Histidine kinase-like ATPase, C-terminal domain"/>
    <property type="match status" value="1"/>
</dbReference>
<evidence type="ECO:0000256" key="4">
    <source>
        <dbReference type="ARBA" id="ARBA00023186"/>
    </source>
</evidence>
<feature type="binding site" evidence="5">
    <location>
        <position position="42"/>
    </location>
    <ligand>
        <name>ATP</name>
        <dbReference type="ChEBI" id="CHEBI:30616"/>
    </ligand>
</feature>
<dbReference type="AlphaFoldDB" id="A0A2P5GLP4"/>
<dbReference type="InterPro" id="IPR020575">
    <property type="entry name" value="Hsp90_N"/>
</dbReference>
<keyword evidence="3 5" id="KW-0067">ATP-binding</keyword>
<dbReference type="EMBL" id="PQGE01000012">
    <property type="protein sequence ID" value="POP43891.1"/>
    <property type="molecule type" value="Genomic_DNA"/>
</dbReference>
<dbReference type="EMBL" id="PQGD01000015">
    <property type="protein sequence ID" value="POP46190.1"/>
    <property type="molecule type" value="Genomic_DNA"/>
</dbReference>
<dbReference type="SUPFAM" id="SSF55874">
    <property type="entry name" value="ATPase domain of HSP90 chaperone/DNA topoisomerase II/histidine kinase"/>
    <property type="match status" value="1"/>
</dbReference>
<dbReference type="GO" id="GO:0140662">
    <property type="term" value="F:ATP-dependent protein folding chaperone"/>
    <property type="evidence" value="ECO:0007669"/>
    <property type="project" value="InterPro"/>
</dbReference>
<evidence type="ECO:0000313" key="6">
    <source>
        <dbReference type="EMBL" id="POP43891.1"/>
    </source>
</evidence>
<dbReference type="Proteomes" id="UP000247005">
    <property type="component" value="Unassembled WGS sequence"/>
</dbReference>
<feature type="binding site" evidence="5">
    <location>
        <position position="38"/>
    </location>
    <ligand>
        <name>ATP</name>
        <dbReference type="ChEBI" id="CHEBI:30616"/>
    </ligand>
</feature>
<gene>
    <name evidence="7" type="ORF">CHU32_18565</name>
    <name evidence="6" type="ORF">CHU33_14510</name>
</gene>
<dbReference type="PIRSF" id="PIRSF002583">
    <property type="entry name" value="Hsp90"/>
    <property type="match status" value="1"/>
</dbReference>
<accession>A0A2P5GLP4</accession>
<sequence>MRALQPGSDCFSTEVNLNGLIEVLSKHLYSTPIVAVRELVQNGHDAIVRRRIEQPNAPQDNQIRVTADVAHSIITISDTGAGLTESEIHGFLATVGVGYTRMLRQQDDDTGLIGMFGLGFLSAFVLAKDVSVITTSWQTPEQGWKYHSTDGQRYSVTPCEATAPGTRVILKLKDEYSHLASNTLLERVLSRYCILLHEPVYVGDASEPVNKLLPPWRDAAPEGVTLHRALVQRKNLAFAAQFESSFEPICTMPVTPLGSSDAVGILWIQDGATYGTSDNRNLSLFLRGMLLDDEARELLPPWAGFIGGVIESSTLTPTASREDLQRDEIWHAVRDALTESLIAGLSDLAQNQPELWRRVLLRHNEALLGAALCDDRLFDLLKDRLQVPTSKGALLAKDLRVNNSINILLSQDGGFEEMLFHILQRPVARGDRYAVVPFLRRWASTYHCRIIEVGTRTGNEQLFSLADLPDEQVTYLETHLCDGEQLIISRFEPAVLPLVVTLDREAELKQILEQDDADKRMSTAALMLARQFTSQIKQTKTSSLYLNLNNPCVMQLVAALQHQRQPIAALKVLKSLKVILCAGGNKHQQWDLHQALDDFTQVIPTLINNGE</sequence>
<dbReference type="Proteomes" id="UP000237073">
    <property type="component" value="Unassembled WGS sequence"/>
</dbReference>
<dbReference type="PRINTS" id="PR00775">
    <property type="entry name" value="HEATSHOCK90"/>
</dbReference>
<feature type="binding site" evidence="5">
    <location>
        <position position="166"/>
    </location>
    <ligand>
        <name>ATP</name>
        <dbReference type="ChEBI" id="CHEBI:30616"/>
    </ligand>
</feature>
<dbReference type="GO" id="GO:0016887">
    <property type="term" value="F:ATP hydrolysis activity"/>
    <property type="evidence" value="ECO:0007669"/>
    <property type="project" value="InterPro"/>
</dbReference>
<dbReference type="InterPro" id="IPR020568">
    <property type="entry name" value="Ribosomal_Su5_D2-typ_SF"/>
</dbReference>
<evidence type="ECO:0000256" key="3">
    <source>
        <dbReference type="ARBA" id="ARBA00022840"/>
    </source>
</evidence>
<keyword evidence="2 5" id="KW-0547">Nucleotide-binding</keyword>
<evidence type="ECO:0000313" key="8">
    <source>
        <dbReference type="Proteomes" id="UP000237073"/>
    </source>
</evidence>
<evidence type="ECO:0000313" key="7">
    <source>
        <dbReference type="EMBL" id="POP46190.1"/>
    </source>
</evidence>
<dbReference type="SUPFAM" id="SSF54211">
    <property type="entry name" value="Ribosomal protein S5 domain 2-like"/>
    <property type="match status" value="1"/>
</dbReference>
<organism evidence="7 9">
    <name type="scientific">Superficieibacter electus</name>
    <dbReference type="NCBI Taxonomy" id="2022662"/>
    <lineage>
        <taxon>Bacteria</taxon>
        <taxon>Pseudomonadati</taxon>
        <taxon>Pseudomonadota</taxon>
        <taxon>Gammaproteobacteria</taxon>
        <taxon>Enterobacterales</taxon>
        <taxon>Enterobacteriaceae</taxon>
        <taxon>Superficieibacter</taxon>
    </lineage>
</organism>
<comment type="similarity">
    <text evidence="1">Belongs to the heat shock protein 90 family.</text>
</comment>
<comment type="caution">
    <text evidence="7">The sequence shown here is derived from an EMBL/GenBank/DDBJ whole genome shotgun (WGS) entry which is preliminary data.</text>
</comment>
<reference evidence="8 9" key="1">
    <citation type="submission" date="2018-01" db="EMBL/GenBank/DDBJ databases">
        <title>Superficieibacter electus gen. nov., sp. nov., an extended-spectrum beta-lactamase possessing member of the Enterobacteriaceae family, isolated from intensive care unit surfaces.</title>
        <authorList>
            <person name="Potter R.F."/>
            <person name="D'Souza A.W."/>
        </authorList>
    </citation>
    <scope>NUCLEOTIDE SEQUENCE [LARGE SCALE GENOMIC DNA]</scope>
    <source>
        <strain evidence="7 9">BP-1</strain>
        <strain evidence="6 8">BP-2</strain>
    </source>
</reference>
<dbReference type="PANTHER" id="PTHR11528">
    <property type="entry name" value="HEAT SHOCK PROTEIN 90 FAMILY MEMBER"/>
    <property type="match status" value="1"/>
</dbReference>
<dbReference type="Gene3D" id="3.30.230.80">
    <property type="match status" value="1"/>
</dbReference>
<dbReference type="Pfam" id="PF00183">
    <property type="entry name" value="HSP90"/>
    <property type="match status" value="1"/>
</dbReference>
<dbReference type="Pfam" id="PF13589">
    <property type="entry name" value="HATPase_c_3"/>
    <property type="match status" value="1"/>
</dbReference>
<proteinExistence type="inferred from homology"/>
<evidence type="ECO:0000256" key="5">
    <source>
        <dbReference type="PIRSR" id="PIRSR002583-1"/>
    </source>
</evidence>
<dbReference type="InterPro" id="IPR001404">
    <property type="entry name" value="Hsp90_fam"/>
</dbReference>
<keyword evidence="8" id="KW-1185">Reference proteome</keyword>
<dbReference type="InterPro" id="IPR036890">
    <property type="entry name" value="HATPase_C_sf"/>
</dbReference>